<feature type="transmembrane region" description="Helical" evidence="1">
    <location>
        <begin position="7"/>
        <end position="29"/>
    </location>
</feature>
<evidence type="ECO:0000256" key="1">
    <source>
        <dbReference type="SAM" id="Phobius"/>
    </source>
</evidence>
<gene>
    <name evidence="2" type="ORF">COT75_04965</name>
</gene>
<proteinExistence type="predicted"/>
<evidence type="ECO:0000313" key="2">
    <source>
        <dbReference type="EMBL" id="PIS08801.1"/>
    </source>
</evidence>
<dbReference type="Proteomes" id="UP000230093">
    <property type="component" value="Unassembled WGS sequence"/>
</dbReference>
<organism evidence="2 3">
    <name type="scientific">Candidatus Beckwithbacteria bacterium CG10_big_fil_rev_8_21_14_0_10_34_10</name>
    <dbReference type="NCBI Taxonomy" id="1974495"/>
    <lineage>
        <taxon>Bacteria</taxon>
        <taxon>Candidatus Beckwithiibacteriota</taxon>
    </lineage>
</organism>
<dbReference type="AlphaFoldDB" id="A0A2H0W806"/>
<evidence type="ECO:0008006" key="4">
    <source>
        <dbReference type="Google" id="ProtNLM"/>
    </source>
</evidence>
<keyword evidence="1" id="KW-0472">Membrane</keyword>
<keyword evidence="1" id="KW-0812">Transmembrane</keyword>
<dbReference type="EMBL" id="PEZT01000028">
    <property type="protein sequence ID" value="PIS08801.1"/>
    <property type="molecule type" value="Genomic_DNA"/>
</dbReference>
<evidence type="ECO:0000313" key="3">
    <source>
        <dbReference type="Proteomes" id="UP000230093"/>
    </source>
</evidence>
<reference evidence="3" key="1">
    <citation type="submission" date="2017-09" db="EMBL/GenBank/DDBJ databases">
        <title>Depth-based differentiation of microbial function through sediment-hosted aquifers and enrichment of novel symbionts in the deep terrestrial subsurface.</title>
        <authorList>
            <person name="Probst A.J."/>
            <person name="Ladd B."/>
            <person name="Jarett J.K."/>
            <person name="Geller-Mcgrath D.E."/>
            <person name="Sieber C.M.K."/>
            <person name="Emerson J.B."/>
            <person name="Anantharaman K."/>
            <person name="Thomas B.C."/>
            <person name="Malmstrom R."/>
            <person name="Stieglmeier M."/>
            <person name="Klingl A."/>
            <person name="Woyke T."/>
            <person name="Ryan C.M."/>
            <person name="Banfield J.F."/>
        </authorList>
    </citation>
    <scope>NUCLEOTIDE SEQUENCE [LARGE SCALE GENOMIC DNA]</scope>
</reference>
<protein>
    <recommendedName>
        <fullName evidence="4">Carboxypeptidase regulatory-like domain-containing protein</fullName>
    </recommendedName>
</protein>
<accession>A0A2H0W806</accession>
<sequence length="187" mass="21505">MKKKTSLLILILILLSFIFILIFFAYKLFFTKKTSPLEKKTFEPENYLLEEPQKTNANNELLDEDDLAEQENGFIEGSLSYPSEGFPTDLVICAQNIVTQDLSCTADFIKDSKYTYGLGYILKVEAGKYYIYARSPSFGNDPDYKAYFSKFVLCGLKYSCHSHEPILVIVKKQETYKNADPGDWYIN</sequence>
<name>A0A2H0W806_9BACT</name>
<keyword evidence="1" id="KW-1133">Transmembrane helix</keyword>
<comment type="caution">
    <text evidence="2">The sequence shown here is derived from an EMBL/GenBank/DDBJ whole genome shotgun (WGS) entry which is preliminary data.</text>
</comment>